<dbReference type="InterPro" id="IPR021804">
    <property type="entry name" value="DUF3375"/>
</dbReference>
<dbReference type="EMBL" id="BMMD01000003">
    <property type="protein sequence ID" value="GGJ72244.1"/>
    <property type="molecule type" value="Genomic_DNA"/>
</dbReference>
<keyword evidence="2" id="KW-1185">Reference proteome</keyword>
<name>A0A917PDZ1_9MICO</name>
<protein>
    <recommendedName>
        <fullName evidence="3">DUF3375 domain-containing protein</fullName>
    </recommendedName>
</protein>
<gene>
    <name evidence="1" type="ORF">GCM10011372_07780</name>
</gene>
<reference evidence="1" key="1">
    <citation type="journal article" date="2014" name="Int. J. Syst. Evol. Microbiol.">
        <title>Complete genome sequence of Corynebacterium casei LMG S-19264T (=DSM 44701T), isolated from a smear-ripened cheese.</title>
        <authorList>
            <consortium name="US DOE Joint Genome Institute (JGI-PGF)"/>
            <person name="Walter F."/>
            <person name="Albersmeier A."/>
            <person name="Kalinowski J."/>
            <person name="Ruckert C."/>
        </authorList>
    </citation>
    <scope>NUCLEOTIDE SEQUENCE</scope>
    <source>
        <strain evidence="1">CGMCC 1.8984</strain>
    </source>
</reference>
<organism evidence="1 2">
    <name type="scientific">Agromyces bauzanensis</name>
    <dbReference type="NCBI Taxonomy" id="1308924"/>
    <lineage>
        <taxon>Bacteria</taxon>
        <taxon>Bacillati</taxon>
        <taxon>Actinomycetota</taxon>
        <taxon>Actinomycetes</taxon>
        <taxon>Micrococcales</taxon>
        <taxon>Microbacteriaceae</taxon>
        <taxon>Agromyces</taxon>
    </lineage>
</organism>
<dbReference type="Proteomes" id="UP000636956">
    <property type="component" value="Unassembled WGS sequence"/>
</dbReference>
<reference evidence="1" key="2">
    <citation type="submission" date="2020-09" db="EMBL/GenBank/DDBJ databases">
        <authorList>
            <person name="Sun Q."/>
            <person name="Zhou Y."/>
        </authorList>
    </citation>
    <scope>NUCLEOTIDE SEQUENCE</scope>
    <source>
        <strain evidence="1">CGMCC 1.8984</strain>
    </source>
</reference>
<dbReference type="AlphaFoldDB" id="A0A917PDZ1"/>
<accession>A0A917PDZ1</accession>
<comment type="caution">
    <text evidence="1">The sequence shown here is derived from an EMBL/GenBank/DDBJ whole genome shotgun (WGS) entry which is preliminary data.</text>
</comment>
<sequence length="509" mass="56124">MSAASRKMVWGRGPITLRDRPHEASVMSTLSQALTLTSLLESDATWRLLRADNAPIIVAILHTHLGGEERRLPSEEFYDRIEHDLEELRAHGFDLPLSAQGYCGEWRRAGFLTRRPDEESRGETFELSPAAHGALRMLDQLSAPRQTVTESRLASIAGQLAQLAVDSDPDTVRRLEQLYAQRDRLDARIEAINAGEADTIDPDRAIERVRDILSQAADIPTEFARVRAEFEALNADLRSRIVESDDSQRAVLDEVFRGVDLIADSDAGRSFAAFSTLVLDPEVGEAFDDDIRHVLDRDFADGLSSADRRFLRRFIGTLKEGSGEIHQVITAFARGLRRYVQSQDYQRDRVLRRHIRDALAAGIPAAARTKPYHPTELDLELSAVALGSGGAIRLHDPAELDAARPIRRHLAAVADLDRLRALARDTEIDFAELTANVNAALDDRGSCTVAEVLERFPATQGVASVVGLISLAASQGVRTDDVEIVRWPGPDGAGRLAEVPAYRFSGRVA</sequence>
<evidence type="ECO:0000313" key="1">
    <source>
        <dbReference type="EMBL" id="GGJ72244.1"/>
    </source>
</evidence>
<dbReference type="Pfam" id="PF11855">
    <property type="entry name" value="DUF3375"/>
    <property type="match status" value="1"/>
</dbReference>
<evidence type="ECO:0008006" key="3">
    <source>
        <dbReference type="Google" id="ProtNLM"/>
    </source>
</evidence>
<evidence type="ECO:0000313" key="2">
    <source>
        <dbReference type="Proteomes" id="UP000636956"/>
    </source>
</evidence>
<proteinExistence type="predicted"/>